<keyword evidence="4" id="KW-1185">Reference proteome</keyword>
<dbReference type="EMBL" id="BJYT01000004">
    <property type="protein sequence ID" value="GEO08955.1"/>
    <property type="molecule type" value="Genomic_DNA"/>
</dbReference>
<keyword evidence="2" id="KW-0472">Membrane</keyword>
<feature type="transmembrane region" description="Helical" evidence="2">
    <location>
        <begin position="31"/>
        <end position="52"/>
    </location>
</feature>
<evidence type="ECO:0000256" key="1">
    <source>
        <dbReference type="SAM" id="MobiDB-lite"/>
    </source>
</evidence>
<comment type="caution">
    <text evidence="3">The sequence shown here is derived from an EMBL/GenBank/DDBJ whole genome shotgun (WGS) entry which is preliminary data.</text>
</comment>
<sequence length="476" mass="53150">MQMEEFTLVPTGEVWKGVEARIRKEKGRRLLFFWLFAGLVLTGSVVGFFFFLNSKKDADLVHTSTAQKSITNGSLRNPSHRSNNSPSVKKVITQEKTEPEKEIVRQSIKATEKRINGNQRNAGSITTPGVSTANAPEKLYRFKPSSNQRKIFNTNASINNKSAISSLPVSRMEGRTELPPHKYLLSEIQKKQRGDTIEKSIVSTENNTPVGDKSLLPEEKSLPKTFKQKALRKLLVGFTLQAGLSDNIRGIGFGSQKSLLAFDQQNNASSPSTSTSSSFNSRIAASTLQYRSGFSWGVGVYVQKALSKKLDLSVGMDYHFMTTSSTVGNRVDSAFNIYDTLLQKSTKANSFYRGGQTTSYTNKYHLLQIPVNLQFQLNKNIHHPLQFSFGLSPSFLIGSNALYLNRSTNSYYTEKDQFSRFLLFGQSGLMYGFNEKAFQISVGPALQYNFNSFSKRSINAPQHLLFTGIKANIILK</sequence>
<proteinExistence type="predicted"/>
<keyword evidence="2" id="KW-0812">Transmembrane</keyword>
<evidence type="ECO:0000313" key="3">
    <source>
        <dbReference type="EMBL" id="GEO08955.1"/>
    </source>
</evidence>
<organism evidence="3 4">
    <name type="scientific">Segetibacter aerophilus</name>
    <dbReference type="NCBI Taxonomy" id="670293"/>
    <lineage>
        <taxon>Bacteria</taxon>
        <taxon>Pseudomonadati</taxon>
        <taxon>Bacteroidota</taxon>
        <taxon>Chitinophagia</taxon>
        <taxon>Chitinophagales</taxon>
        <taxon>Chitinophagaceae</taxon>
        <taxon>Segetibacter</taxon>
    </lineage>
</organism>
<evidence type="ECO:0008006" key="5">
    <source>
        <dbReference type="Google" id="ProtNLM"/>
    </source>
</evidence>
<dbReference type="Proteomes" id="UP000321513">
    <property type="component" value="Unassembled WGS sequence"/>
</dbReference>
<feature type="compositionally biased region" description="Low complexity" evidence="1">
    <location>
        <begin position="74"/>
        <end position="87"/>
    </location>
</feature>
<gene>
    <name evidence="3" type="ORF">SAE01_14510</name>
</gene>
<dbReference type="AlphaFoldDB" id="A0A512BAL1"/>
<evidence type="ECO:0000313" key="4">
    <source>
        <dbReference type="Proteomes" id="UP000321513"/>
    </source>
</evidence>
<name>A0A512BAL1_9BACT</name>
<reference evidence="3 4" key="1">
    <citation type="submission" date="2019-07" db="EMBL/GenBank/DDBJ databases">
        <title>Whole genome shotgun sequence of Segetibacter aerophilus NBRC 106135.</title>
        <authorList>
            <person name="Hosoyama A."/>
            <person name="Uohara A."/>
            <person name="Ohji S."/>
            <person name="Ichikawa N."/>
        </authorList>
    </citation>
    <scope>NUCLEOTIDE SEQUENCE [LARGE SCALE GENOMIC DNA]</scope>
    <source>
        <strain evidence="3 4">NBRC 106135</strain>
    </source>
</reference>
<evidence type="ECO:0000256" key="2">
    <source>
        <dbReference type="SAM" id="Phobius"/>
    </source>
</evidence>
<accession>A0A512BAL1</accession>
<keyword evidence="2" id="KW-1133">Transmembrane helix</keyword>
<protein>
    <recommendedName>
        <fullName evidence="5">Outer membrane protein beta-barrel domain-containing protein</fullName>
    </recommendedName>
</protein>
<feature type="region of interest" description="Disordered" evidence="1">
    <location>
        <begin position="70"/>
        <end position="98"/>
    </location>
</feature>